<feature type="compositionally biased region" description="Acidic residues" evidence="1">
    <location>
        <begin position="750"/>
        <end position="785"/>
    </location>
</feature>
<evidence type="ECO:0000313" key="3">
    <source>
        <dbReference type="Proteomes" id="UP000007799"/>
    </source>
</evidence>
<feature type="compositionally biased region" description="Basic and acidic residues" evidence="1">
    <location>
        <begin position="341"/>
        <end position="351"/>
    </location>
</feature>
<feature type="compositionally biased region" description="Polar residues" evidence="1">
    <location>
        <begin position="241"/>
        <end position="254"/>
    </location>
</feature>
<evidence type="ECO:0000313" key="2">
    <source>
        <dbReference type="EMBL" id="EGD83197.1"/>
    </source>
</evidence>
<feature type="compositionally biased region" description="Polar residues" evidence="1">
    <location>
        <begin position="116"/>
        <end position="130"/>
    </location>
</feature>
<feature type="region of interest" description="Disordered" evidence="1">
    <location>
        <begin position="507"/>
        <end position="541"/>
    </location>
</feature>
<dbReference type="EMBL" id="GL832962">
    <property type="protein sequence ID" value="EGD83197.1"/>
    <property type="molecule type" value="Genomic_DNA"/>
</dbReference>
<feature type="region of interest" description="Disordered" evidence="1">
    <location>
        <begin position="731"/>
        <end position="808"/>
    </location>
</feature>
<feature type="compositionally biased region" description="Low complexity" evidence="1">
    <location>
        <begin position="269"/>
        <end position="282"/>
    </location>
</feature>
<keyword evidence="3" id="KW-1185">Reference proteome</keyword>
<feature type="compositionally biased region" description="Low complexity" evidence="1">
    <location>
        <begin position="363"/>
        <end position="377"/>
    </location>
</feature>
<feature type="region of interest" description="Disordered" evidence="1">
    <location>
        <begin position="824"/>
        <end position="845"/>
    </location>
</feature>
<feature type="compositionally biased region" description="Basic and acidic residues" evidence="1">
    <location>
        <begin position="515"/>
        <end position="525"/>
    </location>
</feature>
<dbReference type="Proteomes" id="UP000007799">
    <property type="component" value="Unassembled WGS sequence"/>
</dbReference>
<reference evidence="2" key="1">
    <citation type="submission" date="2009-08" db="EMBL/GenBank/DDBJ databases">
        <title>Annotation of Salpingoeca rosetta.</title>
        <authorList>
            <consortium name="The Broad Institute Genome Sequencing Platform"/>
            <person name="Russ C."/>
            <person name="Cuomo C."/>
            <person name="Burger G."/>
            <person name="Gray M.W."/>
            <person name="Holland P.W.H."/>
            <person name="King N."/>
            <person name="Lang F.B.F."/>
            <person name="Roger A.J."/>
            <person name="Ruiz-Trillo I."/>
            <person name="Young S.K."/>
            <person name="Zeng Q."/>
            <person name="Gargeya S."/>
            <person name="Alvarado L."/>
            <person name="Berlin A."/>
            <person name="Chapman S.B."/>
            <person name="Chen Z."/>
            <person name="Freedman E."/>
            <person name="Gellesch M."/>
            <person name="Goldberg J."/>
            <person name="Griggs A."/>
            <person name="Gujja S."/>
            <person name="Heilman E."/>
            <person name="Heiman D."/>
            <person name="Howarth C."/>
            <person name="Mehta T."/>
            <person name="Neiman D."/>
            <person name="Pearson M."/>
            <person name="Roberts A."/>
            <person name="Saif S."/>
            <person name="Shea T."/>
            <person name="Shenoy N."/>
            <person name="Sisk P."/>
            <person name="Stolte C."/>
            <person name="Sykes S."/>
            <person name="White J."/>
            <person name="Yandava C."/>
            <person name="Haas B."/>
            <person name="Nusbaum C."/>
            <person name="Birren B."/>
        </authorList>
    </citation>
    <scope>NUCLEOTIDE SEQUENCE [LARGE SCALE GENOMIC DNA]</scope>
    <source>
        <strain evidence="2">ATCC 50818</strain>
    </source>
</reference>
<feature type="region of interest" description="Disordered" evidence="1">
    <location>
        <begin position="1056"/>
        <end position="1075"/>
    </location>
</feature>
<dbReference type="PANTHER" id="PTHR35711:SF1">
    <property type="entry name" value="ECTODERMAL, ISOFORM F"/>
    <property type="match status" value="1"/>
</dbReference>
<dbReference type="GeneID" id="16076141"/>
<evidence type="ECO:0000256" key="1">
    <source>
        <dbReference type="SAM" id="MobiDB-lite"/>
    </source>
</evidence>
<protein>
    <submittedName>
        <fullName evidence="2">Uncharacterized protein</fullName>
    </submittedName>
</protein>
<feature type="region of interest" description="Disordered" evidence="1">
    <location>
        <begin position="971"/>
        <end position="995"/>
    </location>
</feature>
<proteinExistence type="predicted"/>
<gene>
    <name evidence="2" type="ORF">PTSG_03828</name>
</gene>
<accession>F2U5I1</accession>
<feature type="region of interest" description="Disordered" evidence="1">
    <location>
        <begin position="339"/>
        <end position="377"/>
    </location>
</feature>
<feature type="compositionally biased region" description="Basic and acidic residues" evidence="1">
    <location>
        <begin position="169"/>
        <end position="178"/>
    </location>
</feature>
<name>F2U5I1_SALR5</name>
<organism evidence="3">
    <name type="scientific">Salpingoeca rosetta (strain ATCC 50818 / BSB-021)</name>
    <dbReference type="NCBI Taxonomy" id="946362"/>
    <lineage>
        <taxon>Eukaryota</taxon>
        <taxon>Choanoflagellata</taxon>
        <taxon>Craspedida</taxon>
        <taxon>Salpingoecidae</taxon>
        <taxon>Salpingoeca</taxon>
    </lineage>
</organism>
<feature type="compositionally biased region" description="Polar residues" evidence="1">
    <location>
        <begin position="834"/>
        <end position="845"/>
    </location>
</feature>
<dbReference type="STRING" id="946362.F2U5I1"/>
<feature type="region of interest" description="Disordered" evidence="1">
    <location>
        <begin position="241"/>
        <end position="303"/>
    </location>
</feature>
<dbReference type="eggNOG" id="ENOG502SNM3">
    <property type="taxonomic scope" value="Eukaryota"/>
</dbReference>
<feature type="compositionally biased region" description="Acidic residues" evidence="1">
    <location>
        <begin position="138"/>
        <end position="152"/>
    </location>
</feature>
<feature type="region of interest" description="Disordered" evidence="1">
    <location>
        <begin position="112"/>
        <end position="188"/>
    </location>
</feature>
<feature type="compositionally biased region" description="Low complexity" evidence="1">
    <location>
        <begin position="528"/>
        <end position="537"/>
    </location>
</feature>
<dbReference type="PANTHER" id="PTHR35711">
    <property type="entry name" value="EXPRESSED PROTEIN"/>
    <property type="match status" value="1"/>
</dbReference>
<dbReference type="InParanoid" id="F2U5I1"/>
<sequence length="1075" mass="117317">MERELDDGDTKRHMALLVSGMTEAFAALEAQVPPEHIETLARLIVVSMSGPHRVYHSSHHVFAVVPEDAASDPLAYLAAAFHDVVYLQVDDGIAPCFLPILHRARLLPLPSEEATARSQAQGAGQDDTTLQQQRQQEQEEQEREDEADEDEERLGKRDQNHAADTATDITKETGHHDPQVQQIVDSPRLMADATGRYDKRREALRRPCELALLADTLVEYEHPWQPCRRRRRYRRHARLNSMDSNTSCASSSTQASDLSFFPPSPSSPLPLSTTSSPLLTPSAPSPPLQAATDSRREHRERAVDAAGISCTRADPVLPTGAAEVLSWWHEDDDCSCGCSPRGKEGKGDEKGWGLAGAKNPRRSNGSNNDSGNDSGNDSSGYSRHQHCVWSSSCDCAMAQAAAAAEDLCERRARAQLLCYRLFGHSSGELLPFEIGAQGLNEFLSCVVAMDMLAPWLTEVQLLYVCTCIEATIPFRVQASVDLLYERCTSALTDVLRAEHECNGWRYDQQPQRQPQRQEKEDKQEELGQQEPRQQQRQQRPRHLWQMTQQELVVAFSKVCRGGSCRSCHSCTSCDEACTCWLDTAAKMLGEEAVAMACAMAARDVSNFAAVDTRSFVINTWKLLPELNTSLRDRRGFTLKNWMAALAGNLSYFGFLLSNPFLVFPRHGQCRSDDEQAVLLARTFTNLSRGRAYVGARFVTATISHALLTLAGVGVDTTPAWSLFPGGVGGALPDCGDDDGSDGWASKSGSDNDDDDDDDDGDGDGDGDGDDDGDDDGEDVLLDSEDSGVQHTNGNDFDGDRRRAGSYAPHQPHLLPEAVESKGNISCKQGDAGAANSQNQQLSDSTDTPFDFCNERAPVCEYVDALLRFGFNSPDTCNLDQPACEASLRVYRELLKQHAGQALAPDASCVELCVHKCLAYHRGELGAESFLRGIPVDVVDVVAEHALAGVLSDEQDDEVALFIESLPPTSTTAAVPASAQEQSTVASPGGRRLSPTGKVTLRATRRMLRRRRQVSALIRNGTTSLPATDPVTFSEGWPAPSPSISAVVLQRALSARRRGRTRSTTTSLHAVEASVA</sequence>
<feature type="compositionally biased region" description="Basic and acidic residues" evidence="1">
    <location>
        <begin position="293"/>
        <end position="303"/>
    </location>
</feature>
<dbReference type="KEGG" id="sre:PTSG_03828"/>
<dbReference type="RefSeq" id="XP_004995561.1">
    <property type="nucleotide sequence ID" value="XM_004995504.1"/>
</dbReference>
<dbReference type="AlphaFoldDB" id="F2U5I1"/>